<dbReference type="EMBL" id="BMKR01000046">
    <property type="protein sequence ID" value="GGG08992.1"/>
    <property type="molecule type" value="Genomic_DNA"/>
</dbReference>
<comment type="caution">
    <text evidence="8">The sequence shown here is derived from an EMBL/GenBank/DDBJ whole genome shotgun (WGS) entry which is preliminary data.</text>
</comment>
<evidence type="ECO:0000256" key="4">
    <source>
        <dbReference type="ARBA" id="ARBA00022679"/>
    </source>
</evidence>
<dbReference type="Pfam" id="PF04101">
    <property type="entry name" value="Glyco_tran_28_C"/>
    <property type="match status" value="1"/>
</dbReference>
<keyword evidence="4" id="KW-0808">Transferase</keyword>
<feature type="domain" description="Glycosyl transferase family 28 C-terminal" evidence="6">
    <location>
        <begin position="205"/>
        <end position="325"/>
    </location>
</feature>
<comment type="subcellular location">
    <subcellularLocation>
        <location evidence="1">Membrane</location>
    </subcellularLocation>
</comment>
<evidence type="ECO:0000256" key="5">
    <source>
        <dbReference type="SAM" id="MobiDB-lite"/>
    </source>
</evidence>
<dbReference type="RefSeq" id="WP_189031678.1">
    <property type="nucleotide sequence ID" value="NZ_BMKR01000046.1"/>
</dbReference>
<feature type="compositionally biased region" description="Basic and acidic residues" evidence="5">
    <location>
        <begin position="379"/>
        <end position="388"/>
    </location>
</feature>
<feature type="domain" description="Diacylglycerol glucosyltransferase N-terminal" evidence="7">
    <location>
        <begin position="17"/>
        <end position="181"/>
    </location>
</feature>
<dbReference type="SUPFAM" id="SSF53756">
    <property type="entry name" value="UDP-Glycosyltransferase/glycogen phosphorylase"/>
    <property type="match status" value="1"/>
</dbReference>
<evidence type="ECO:0000256" key="1">
    <source>
        <dbReference type="ARBA" id="ARBA00004370"/>
    </source>
</evidence>
<keyword evidence="9" id="KW-1185">Reference proteome</keyword>
<dbReference type="GO" id="GO:0016020">
    <property type="term" value="C:membrane"/>
    <property type="evidence" value="ECO:0007669"/>
    <property type="project" value="UniProtKB-SubCell"/>
</dbReference>
<dbReference type="Gene3D" id="3.40.50.2000">
    <property type="entry name" value="Glycogen Phosphorylase B"/>
    <property type="match status" value="1"/>
</dbReference>
<reference evidence="8" key="1">
    <citation type="journal article" date="2014" name="Int. J. Syst. Evol. Microbiol.">
        <title>Complete genome sequence of Corynebacterium casei LMG S-19264T (=DSM 44701T), isolated from a smear-ripened cheese.</title>
        <authorList>
            <consortium name="US DOE Joint Genome Institute (JGI-PGF)"/>
            <person name="Walter F."/>
            <person name="Albersmeier A."/>
            <person name="Kalinowski J."/>
            <person name="Ruckert C."/>
        </authorList>
    </citation>
    <scope>NUCLEOTIDE SEQUENCE</scope>
    <source>
        <strain evidence="8">CGMCC 1.16134</strain>
    </source>
</reference>
<name>A0A917FWN1_9BACL</name>
<feature type="region of interest" description="Disordered" evidence="5">
    <location>
        <begin position="374"/>
        <end position="395"/>
    </location>
</feature>
<dbReference type="InterPro" id="IPR050519">
    <property type="entry name" value="Glycosyltransf_28_UgtP"/>
</dbReference>
<evidence type="ECO:0000256" key="2">
    <source>
        <dbReference type="ARBA" id="ARBA00006962"/>
    </source>
</evidence>
<evidence type="ECO:0000256" key="3">
    <source>
        <dbReference type="ARBA" id="ARBA00022676"/>
    </source>
</evidence>
<comment type="similarity">
    <text evidence="2">Belongs to the glycosyltransferase 28 family.</text>
</comment>
<sequence>MRKTTVLILSEGFGSGHTQAGYALAAGLKKMDRNIRTKVMELGSFLNPKAASLILSAYRATVNTSPTLVGMMYRMKYEKPVGRFSWLALHTMFYHHTAQVMEQLQPDLIICTHPIPSAIISRLKRSGMDIPLYTVITDYDAHSSWITPGVDRYLVSAPEVRALLIQRGIKPEAVQVTGIPVHPDFWSVRDKQAVRKELAIKNMPTVFVMGGGWGLLFKEDFITRLAAWRERVQIVCCVGSNDKLAAKLRNDPRFDHPNIIVLGYTREISKWMDASDLLITKPGGMTCTEGLAKGLPMLFFESLPGQEAKNCEYFVKSGYGEVLASGDALDIWFRRVADESAGISGYGKVKRLNPQPVYKPERCVQAVMQLLQPASSSVPDRDQMKETRLAGQMAN</sequence>
<dbReference type="InterPro" id="IPR009695">
    <property type="entry name" value="Diacylglyc_glucosyltr_N"/>
</dbReference>
<evidence type="ECO:0000259" key="7">
    <source>
        <dbReference type="Pfam" id="PF06925"/>
    </source>
</evidence>
<dbReference type="PANTHER" id="PTHR43025">
    <property type="entry name" value="MONOGALACTOSYLDIACYLGLYCEROL SYNTHASE"/>
    <property type="match status" value="1"/>
</dbReference>
<evidence type="ECO:0000313" key="8">
    <source>
        <dbReference type="EMBL" id="GGG08992.1"/>
    </source>
</evidence>
<gene>
    <name evidence="8" type="ORF">GCM10010912_61910</name>
</gene>
<dbReference type="GO" id="GO:0009247">
    <property type="term" value="P:glycolipid biosynthetic process"/>
    <property type="evidence" value="ECO:0007669"/>
    <property type="project" value="InterPro"/>
</dbReference>
<dbReference type="Proteomes" id="UP000637643">
    <property type="component" value="Unassembled WGS sequence"/>
</dbReference>
<dbReference type="Pfam" id="PF06925">
    <property type="entry name" value="MGDG_synth"/>
    <property type="match status" value="1"/>
</dbReference>
<organism evidence="8 9">
    <name type="scientific">Paenibacillus albidus</name>
    <dbReference type="NCBI Taxonomy" id="2041023"/>
    <lineage>
        <taxon>Bacteria</taxon>
        <taxon>Bacillati</taxon>
        <taxon>Bacillota</taxon>
        <taxon>Bacilli</taxon>
        <taxon>Bacillales</taxon>
        <taxon>Paenibacillaceae</taxon>
        <taxon>Paenibacillus</taxon>
    </lineage>
</organism>
<dbReference type="AlphaFoldDB" id="A0A917FWN1"/>
<keyword evidence="3" id="KW-0328">Glycosyltransferase</keyword>
<dbReference type="PANTHER" id="PTHR43025:SF3">
    <property type="entry name" value="MONOGALACTOSYLDIACYLGLYCEROL SYNTHASE 1, CHLOROPLASTIC"/>
    <property type="match status" value="1"/>
</dbReference>
<dbReference type="InterPro" id="IPR007235">
    <property type="entry name" value="Glyco_trans_28_C"/>
</dbReference>
<reference evidence="8" key="2">
    <citation type="submission" date="2020-09" db="EMBL/GenBank/DDBJ databases">
        <authorList>
            <person name="Sun Q."/>
            <person name="Zhou Y."/>
        </authorList>
    </citation>
    <scope>NUCLEOTIDE SEQUENCE</scope>
    <source>
        <strain evidence="8">CGMCC 1.16134</strain>
    </source>
</reference>
<evidence type="ECO:0000259" key="6">
    <source>
        <dbReference type="Pfam" id="PF04101"/>
    </source>
</evidence>
<protein>
    <submittedName>
        <fullName evidence="8">UDP-glucuronosyltransferase</fullName>
    </submittedName>
</protein>
<dbReference type="GO" id="GO:0016758">
    <property type="term" value="F:hexosyltransferase activity"/>
    <property type="evidence" value="ECO:0007669"/>
    <property type="project" value="InterPro"/>
</dbReference>
<proteinExistence type="inferred from homology"/>
<evidence type="ECO:0000313" key="9">
    <source>
        <dbReference type="Proteomes" id="UP000637643"/>
    </source>
</evidence>
<accession>A0A917FWN1</accession>